<accession>A0A9P5ZVV9</accession>
<dbReference type="OrthoDB" id="3061050at2759"/>
<name>A0A9P5ZVV9_PLEER</name>
<evidence type="ECO:0000313" key="2">
    <source>
        <dbReference type="EMBL" id="KAF9493635.1"/>
    </source>
</evidence>
<proteinExistence type="predicted"/>
<dbReference type="Proteomes" id="UP000807025">
    <property type="component" value="Unassembled WGS sequence"/>
</dbReference>
<keyword evidence="1" id="KW-0812">Transmembrane</keyword>
<gene>
    <name evidence="2" type="ORF">BDN71DRAFT_1508440</name>
</gene>
<evidence type="ECO:0000256" key="1">
    <source>
        <dbReference type="SAM" id="Phobius"/>
    </source>
</evidence>
<evidence type="ECO:0000313" key="3">
    <source>
        <dbReference type="Proteomes" id="UP000807025"/>
    </source>
</evidence>
<sequence>MSTHLWTIHTRACTTSSEPSSWVVPRTTSVINFVIAHRLILVTVTNQIQIARPPDRAFTRAQTFDVAALNVTYGDHYNGAIHNDTPPPPLAFAVGGATLGLAFGVAGIAAVFMLLRH</sequence>
<protein>
    <submittedName>
        <fullName evidence="2">Uncharacterized protein</fullName>
    </submittedName>
</protein>
<comment type="caution">
    <text evidence="2">The sequence shown here is derived from an EMBL/GenBank/DDBJ whole genome shotgun (WGS) entry which is preliminary data.</text>
</comment>
<dbReference type="AlphaFoldDB" id="A0A9P5ZVV9"/>
<keyword evidence="3" id="KW-1185">Reference proteome</keyword>
<reference evidence="2" key="1">
    <citation type="submission" date="2020-11" db="EMBL/GenBank/DDBJ databases">
        <authorList>
            <consortium name="DOE Joint Genome Institute"/>
            <person name="Ahrendt S."/>
            <person name="Riley R."/>
            <person name="Andreopoulos W."/>
            <person name="Labutti K."/>
            <person name="Pangilinan J."/>
            <person name="Ruiz-Duenas F.J."/>
            <person name="Barrasa J.M."/>
            <person name="Sanchez-Garcia M."/>
            <person name="Camarero S."/>
            <person name="Miyauchi S."/>
            <person name="Serrano A."/>
            <person name="Linde D."/>
            <person name="Babiker R."/>
            <person name="Drula E."/>
            <person name="Ayuso-Fernandez I."/>
            <person name="Pacheco R."/>
            <person name="Padilla G."/>
            <person name="Ferreira P."/>
            <person name="Barriuso J."/>
            <person name="Kellner H."/>
            <person name="Castanera R."/>
            <person name="Alfaro M."/>
            <person name="Ramirez L."/>
            <person name="Pisabarro A.G."/>
            <person name="Kuo A."/>
            <person name="Tritt A."/>
            <person name="Lipzen A."/>
            <person name="He G."/>
            <person name="Yan M."/>
            <person name="Ng V."/>
            <person name="Cullen D."/>
            <person name="Martin F."/>
            <person name="Rosso M.-N."/>
            <person name="Henrissat B."/>
            <person name="Hibbett D."/>
            <person name="Martinez A.T."/>
            <person name="Grigoriev I.V."/>
        </authorList>
    </citation>
    <scope>NUCLEOTIDE SEQUENCE</scope>
    <source>
        <strain evidence="2">ATCC 90797</strain>
    </source>
</reference>
<keyword evidence="1" id="KW-0472">Membrane</keyword>
<organism evidence="2 3">
    <name type="scientific">Pleurotus eryngii</name>
    <name type="common">Boletus of the steppes</name>
    <dbReference type="NCBI Taxonomy" id="5323"/>
    <lineage>
        <taxon>Eukaryota</taxon>
        <taxon>Fungi</taxon>
        <taxon>Dikarya</taxon>
        <taxon>Basidiomycota</taxon>
        <taxon>Agaricomycotina</taxon>
        <taxon>Agaricomycetes</taxon>
        <taxon>Agaricomycetidae</taxon>
        <taxon>Agaricales</taxon>
        <taxon>Pleurotineae</taxon>
        <taxon>Pleurotaceae</taxon>
        <taxon>Pleurotus</taxon>
    </lineage>
</organism>
<dbReference type="EMBL" id="MU154583">
    <property type="protein sequence ID" value="KAF9493635.1"/>
    <property type="molecule type" value="Genomic_DNA"/>
</dbReference>
<feature type="transmembrane region" description="Helical" evidence="1">
    <location>
        <begin position="90"/>
        <end position="115"/>
    </location>
</feature>
<keyword evidence="1" id="KW-1133">Transmembrane helix</keyword>